<feature type="domain" description="Haem-binding" evidence="1">
    <location>
        <begin position="10"/>
        <end position="146"/>
    </location>
</feature>
<keyword evidence="3" id="KW-1185">Reference proteome</keyword>
<accession>A0A401UCK9</accession>
<dbReference type="RefSeq" id="WP_127123267.1">
    <property type="nucleotide sequence ID" value="NZ_BHXQ01000005.1"/>
</dbReference>
<reference evidence="2 3" key="1">
    <citation type="submission" date="2018-11" db="EMBL/GenBank/DDBJ databases">
        <title>Chryseotalea sanarue gen. nov., sp., nov., a member of the family Cytophagaceae, isolated from a brackish lake in Hamamatsu Japan.</title>
        <authorList>
            <person name="Maejima Y."/>
            <person name="Iino T."/>
            <person name="Muraguchi Y."/>
            <person name="Fukuda K."/>
            <person name="Ohkuma M."/>
            <person name="Moriuchi R."/>
            <person name="Dohra H."/>
            <person name="Kimbara K."/>
            <person name="Shintani M."/>
        </authorList>
    </citation>
    <scope>NUCLEOTIDE SEQUENCE [LARGE SCALE GENOMIC DNA]</scope>
    <source>
        <strain evidence="2 3">Ys</strain>
    </source>
</reference>
<dbReference type="Proteomes" id="UP000288227">
    <property type="component" value="Unassembled WGS sequence"/>
</dbReference>
<sequence>MIKKILIGLLAILVIIQFIRPTKNEGNGIAANDISTVYTEMPIEVQTLLQQKCYDCHSHSTKYPWYANIQPVAWWLADHVEEGKEHLNFSEFKTYNAEKAAHKLEEVVEEVGEGEMPLKSYTFIHRDAVVTTEELALLRNWIASEGIAVGESH</sequence>
<dbReference type="OrthoDB" id="196738at2"/>
<evidence type="ECO:0000313" key="3">
    <source>
        <dbReference type="Proteomes" id="UP000288227"/>
    </source>
</evidence>
<dbReference type="SMART" id="SM01235">
    <property type="entry name" value="Haem_bd"/>
    <property type="match status" value="1"/>
</dbReference>
<dbReference type="AlphaFoldDB" id="A0A401UCK9"/>
<protein>
    <submittedName>
        <fullName evidence="2">Cytochrome C</fullName>
    </submittedName>
</protein>
<proteinExistence type="predicted"/>
<dbReference type="Pfam" id="PF14376">
    <property type="entry name" value="Haem_bd"/>
    <property type="match status" value="1"/>
</dbReference>
<gene>
    <name evidence="2" type="ORF">SanaruYs_28470</name>
</gene>
<name>A0A401UCK9_9BACT</name>
<evidence type="ECO:0000313" key="2">
    <source>
        <dbReference type="EMBL" id="GCC52610.1"/>
    </source>
</evidence>
<organism evidence="2 3">
    <name type="scientific">Chryseotalea sanaruensis</name>
    <dbReference type="NCBI Taxonomy" id="2482724"/>
    <lineage>
        <taxon>Bacteria</taxon>
        <taxon>Pseudomonadati</taxon>
        <taxon>Bacteroidota</taxon>
        <taxon>Cytophagia</taxon>
        <taxon>Cytophagales</taxon>
        <taxon>Chryseotaleaceae</taxon>
        <taxon>Chryseotalea</taxon>
    </lineage>
</organism>
<evidence type="ECO:0000259" key="1">
    <source>
        <dbReference type="SMART" id="SM01235"/>
    </source>
</evidence>
<comment type="caution">
    <text evidence="2">The sequence shown here is derived from an EMBL/GenBank/DDBJ whole genome shotgun (WGS) entry which is preliminary data.</text>
</comment>
<dbReference type="InterPro" id="IPR025992">
    <property type="entry name" value="Haem-bd"/>
</dbReference>
<dbReference type="EMBL" id="BHXQ01000005">
    <property type="protein sequence ID" value="GCC52610.1"/>
    <property type="molecule type" value="Genomic_DNA"/>
</dbReference>